<proteinExistence type="predicted"/>
<gene>
    <name evidence="5" type="ORF">M5X04_13330</name>
</gene>
<dbReference type="InterPro" id="IPR009057">
    <property type="entry name" value="Homeodomain-like_sf"/>
</dbReference>
<dbReference type="Gene3D" id="1.10.10.60">
    <property type="entry name" value="Homeodomain-like"/>
    <property type="match status" value="2"/>
</dbReference>
<dbReference type="SUPFAM" id="SSF46689">
    <property type="entry name" value="Homeodomain-like"/>
    <property type="match status" value="2"/>
</dbReference>
<dbReference type="InterPro" id="IPR018062">
    <property type="entry name" value="HTH_AraC-typ_CS"/>
</dbReference>
<dbReference type="SUPFAM" id="SSF55136">
    <property type="entry name" value="Probable bacterial effector-binding domain"/>
    <property type="match status" value="1"/>
</dbReference>
<sequence length="347" mass="39975">MIRKLEDISFFANIQAFSKIGTASIPQNRYNKGNNEPLLEERTDFALDYKDDIQRSIEYIETNLTRELTAIEIAEHIGYSVYHFCRVFSVHQGMPLMDFVRKKRLIQARRALLTNRKIIDIALDYGFETASGFSKAFRKEFGYSPTVYLTKFKAWHSSNLYIHLEGDRMHPIFVTKSEFKVAGYGIYTNLANGYTKDIAAYWDMYIGDNLESKMYEQLTPPEHGEVGICIPASDEGNIVYLFGVIVKDYSKVTPDMITVEVPEAHYAVFTTPPVDYFGSDAAYDADPLAAAVQATWTYIFEEWFPNSEYIYDESKLDFEFYDERCHGHRNVVMDIYVPVQKSTAQGE</sequence>
<dbReference type="EMBL" id="JAMDLY010000011">
    <property type="protein sequence ID" value="MCY9530301.1"/>
    <property type="molecule type" value="Genomic_DNA"/>
</dbReference>
<dbReference type="Proteomes" id="UP001527090">
    <property type="component" value="Unassembled WGS sequence"/>
</dbReference>
<evidence type="ECO:0000256" key="3">
    <source>
        <dbReference type="ARBA" id="ARBA00023163"/>
    </source>
</evidence>
<name>A0ABT4ED66_PAEAL</name>
<evidence type="ECO:0000313" key="6">
    <source>
        <dbReference type="Proteomes" id="UP001527090"/>
    </source>
</evidence>
<dbReference type="Pfam" id="PF12833">
    <property type="entry name" value="HTH_18"/>
    <property type="match status" value="1"/>
</dbReference>
<dbReference type="SMART" id="SM00871">
    <property type="entry name" value="AraC_E_bind"/>
    <property type="match status" value="1"/>
</dbReference>
<dbReference type="PANTHER" id="PTHR47504:SF5">
    <property type="entry name" value="RIGHT ORIGIN-BINDING PROTEIN"/>
    <property type="match status" value="1"/>
</dbReference>
<evidence type="ECO:0000259" key="4">
    <source>
        <dbReference type="PROSITE" id="PS01124"/>
    </source>
</evidence>
<dbReference type="PROSITE" id="PS01124">
    <property type="entry name" value="HTH_ARAC_FAMILY_2"/>
    <property type="match status" value="1"/>
</dbReference>
<accession>A0ABT4ED66</accession>
<keyword evidence="6" id="KW-1185">Reference proteome</keyword>
<keyword evidence="3" id="KW-0804">Transcription</keyword>
<comment type="caution">
    <text evidence="5">The sequence shown here is derived from an EMBL/GenBank/DDBJ whole genome shotgun (WGS) entry which is preliminary data.</text>
</comment>
<keyword evidence="2" id="KW-0238">DNA-binding</keyword>
<dbReference type="InterPro" id="IPR050959">
    <property type="entry name" value="MarA-like"/>
</dbReference>
<evidence type="ECO:0000256" key="2">
    <source>
        <dbReference type="ARBA" id="ARBA00023125"/>
    </source>
</evidence>
<evidence type="ECO:0000313" key="5">
    <source>
        <dbReference type="EMBL" id="MCY9530301.1"/>
    </source>
</evidence>
<dbReference type="PROSITE" id="PS00041">
    <property type="entry name" value="HTH_ARAC_FAMILY_1"/>
    <property type="match status" value="1"/>
</dbReference>
<protein>
    <submittedName>
        <fullName evidence="5">AraC family transcriptional regulator</fullName>
    </submittedName>
</protein>
<dbReference type="Gene3D" id="3.20.80.10">
    <property type="entry name" value="Regulatory factor, effector binding domain"/>
    <property type="match status" value="1"/>
</dbReference>
<keyword evidence="1" id="KW-0805">Transcription regulation</keyword>
<dbReference type="InterPro" id="IPR020449">
    <property type="entry name" value="Tscrpt_reg_AraC-type_HTH"/>
</dbReference>
<dbReference type="InterPro" id="IPR029441">
    <property type="entry name" value="Cass2"/>
</dbReference>
<dbReference type="InterPro" id="IPR011256">
    <property type="entry name" value="Reg_factor_effector_dom_sf"/>
</dbReference>
<dbReference type="Pfam" id="PF14526">
    <property type="entry name" value="Cass2"/>
    <property type="match status" value="1"/>
</dbReference>
<dbReference type="InterPro" id="IPR010499">
    <property type="entry name" value="AraC_E-bd"/>
</dbReference>
<evidence type="ECO:0000256" key="1">
    <source>
        <dbReference type="ARBA" id="ARBA00023015"/>
    </source>
</evidence>
<dbReference type="SMART" id="SM00342">
    <property type="entry name" value="HTH_ARAC"/>
    <property type="match status" value="1"/>
</dbReference>
<reference evidence="5 6" key="1">
    <citation type="submission" date="2022-05" db="EMBL/GenBank/DDBJ databases">
        <title>Genome Sequencing of Bee-Associated Microbes.</title>
        <authorList>
            <person name="Dunlap C."/>
        </authorList>
    </citation>
    <scope>NUCLEOTIDE SEQUENCE [LARGE SCALE GENOMIC DNA]</scope>
    <source>
        <strain evidence="5 6">NRRL NRS-750</strain>
    </source>
</reference>
<dbReference type="InterPro" id="IPR018060">
    <property type="entry name" value="HTH_AraC"/>
</dbReference>
<dbReference type="RefSeq" id="WP_268632210.1">
    <property type="nucleotide sequence ID" value="NZ_JAMDLY010000011.1"/>
</dbReference>
<organism evidence="5 6">
    <name type="scientific">Paenibacillus alvei</name>
    <name type="common">Bacillus alvei</name>
    <dbReference type="NCBI Taxonomy" id="44250"/>
    <lineage>
        <taxon>Bacteria</taxon>
        <taxon>Bacillati</taxon>
        <taxon>Bacillota</taxon>
        <taxon>Bacilli</taxon>
        <taxon>Bacillales</taxon>
        <taxon>Paenibacillaceae</taxon>
        <taxon>Paenibacillus</taxon>
    </lineage>
</organism>
<dbReference type="PRINTS" id="PR00032">
    <property type="entry name" value="HTHARAC"/>
</dbReference>
<feature type="domain" description="HTH araC/xylS-type" evidence="4">
    <location>
        <begin position="54"/>
        <end position="151"/>
    </location>
</feature>
<dbReference type="PANTHER" id="PTHR47504">
    <property type="entry name" value="RIGHT ORIGIN-BINDING PROTEIN"/>
    <property type="match status" value="1"/>
</dbReference>